<comment type="cofactor">
    <cofactor evidence="1">
        <name>Fe cation</name>
        <dbReference type="ChEBI" id="CHEBI:24875"/>
    </cofactor>
</comment>
<dbReference type="EMBL" id="UAPV01000001">
    <property type="protein sequence ID" value="SPT70237.1"/>
    <property type="molecule type" value="Genomic_DNA"/>
</dbReference>
<dbReference type="Pfam" id="PF25137">
    <property type="entry name" value="ADH_Fe_C"/>
    <property type="match status" value="1"/>
</dbReference>
<dbReference type="AlphaFoldDB" id="A0A2X0WIM9"/>
<dbReference type="SUPFAM" id="SSF56796">
    <property type="entry name" value="Dehydroquinate synthase-like"/>
    <property type="match status" value="1"/>
</dbReference>
<dbReference type="GO" id="GO:1990002">
    <property type="term" value="F:methylglyoxal reductase (NADPH) (acetol producing) activity"/>
    <property type="evidence" value="ECO:0007669"/>
    <property type="project" value="TreeGrafter"/>
</dbReference>
<organism evidence="6 7">
    <name type="scientific">Anaerobiospirillum thomasii</name>
    <dbReference type="NCBI Taxonomy" id="179995"/>
    <lineage>
        <taxon>Bacteria</taxon>
        <taxon>Pseudomonadati</taxon>
        <taxon>Pseudomonadota</taxon>
        <taxon>Gammaproteobacteria</taxon>
        <taxon>Aeromonadales</taxon>
        <taxon>Succinivibrionaceae</taxon>
        <taxon>Anaerobiospirillum</taxon>
    </lineage>
</organism>
<gene>
    <name evidence="6" type="primary">bdhA_2</name>
    <name evidence="6" type="ORF">NCTC13093_01646</name>
</gene>
<dbReference type="GO" id="GO:0005829">
    <property type="term" value="C:cytosol"/>
    <property type="evidence" value="ECO:0007669"/>
    <property type="project" value="TreeGrafter"/>
</dbReference>
<dbReference type="FunFam" id="3.40.50.1970:FF:000003">
    <property type="entry name" value="Alcohol dehydrogenase, iron-containing"/>
    <property type="match status" value="1"/>
</dbReference>
<dbReference type="Gene3D" id="1.20.1090.10">
    <property type="entry name" value="Dehydroquinate synthase-like - alpha domain"/>
    <property type="match status" value="1"/>
</dbReference>
<evidence type="ECO:0000256" key="3">
    <source>
        <dbReference type="ARBA" id="ARBA00023002"/>
    </source>
</evidence>
<proteinExistence type="inferred from homology"/>
<dbReference type="Proteomes" id="UP000250086">
    <property type="component" value="Unassembled WGS sequence"/>
</dbReference>
<evidence type="ECO:0000259" key="5">
    <source>
        <dbReference type="Pfam" id="PF25137"/>
    </source>
</evidence>
<evidence type="ECO:0000313" key="6">
    <source>
        <dbReference type="EMBL" id="SPT70237.1"/>
    </source>
</evidence>
<feature type="domain" description="Fe-containing alcohol dehydrogenase-like C-terminal" evidence="5">
    <location>
        <begin position="195"/>
        <end position="389"/>
    </location>
</feature>
<dbReference type="Pfam" id="PF00465">
    <property type="entry name" value="Fe-ADH"/>
    <property type="match status" value="1"/>
</dbReference>
<accession>A0A2X0WIM9</accession>
<dbReference type="GO" id="GO:0008106">
    <property type="term" value="F:alcohol dehydrogenase (NADP+) activity"/>
    <property type="evidence" value="ECO:0007669"/>
    <property type="project" value="TreeGrafter"/>
</dbReference>
<dbReference type="InterPro" id="IPR044731">
    <property type="entry name" value="BDH-like"/>
</dbReference>
<evidence type="ECO:0000256" key="2">
    <source>
        <dbReference type="ARBA" id="ARBA00007358"/>
    </source>
</evidence>
<dbReference type="GO" id="GO:1990362">
    <property type="term" value="F:butanol dehydrogenase (NAD+) activity"/>
    <property type="evidence" value="ECO:0007669"/>
    <property type="project" value="InterPro"/>
</dbReference>
<feature type="domain" description="Alcohol dehydrogenase iron-type/glycerol dehydrogenase GldA" evidence="4">
    <location>
        <begin position="10"/>
        <end position="180"/>
    </location>
</feature>
<dbReference type="InterPro" id="IPR056798">
    <property type="entry name" value="ADH_Fe_C"/>
</dbReference>
<dbReference type="PANTHER" id="PTHR43633">
    <property type="entry name" value="ALCOHOL DEHYDROGENASE YQHD"/>
    <property type="match status" value="1"/>
</dbReference>
<dbReference type="RefSeq" id="WP_113744331.1">
    <property type="nucleotide sequence ID" value="NZ_UAPV01000001.1"/>
</dbReference>
<sequence>MENFDLCSTTRLIYGRGRENDVGQIVKNHGGRKVLIHYGCHNAQKSGLLERIKRSFDRVGIEFYELGNVVVNPRAMKVYEGIELCREREIDFILAIGGSSVIDSAKAIAGGVFYDGDFWDIFTKKKHIYRSLPIGAVLTMPAAGSECSVHTIITKDIDGTLVKQHAKSEAFVPVFAILNPELTRSLAPIDMGYVCVDMFCHVLSRYFSNTQDAPLTDMICESILKTIVDNMLIVFEDPDNYEARANLMWAGTIAHSDLYGAGRQQDWSTHIIERAISTLFDTVHGAGLAVVLPAYLEFVKNHDLTRMAQFASRVFNVSCNFENLAQTAGDGISRLRDFLHSCSMPQSLGDLNIDSVHISEIVKNIDFEGNETIGTYRELNRIDCSAILTLANNFGR</sequence>
<protein>
    <submittedName>
        <fullName evidence="6">NADH-dependent butanol dehydrogenase A</fullName>
        <ecNumber evidence="6">1.1.1.-</ecNumber>
    </submittedName>
</protein>
<evidence type="ECO:0000313" key="7">
    <source>
        <dbReference type="Proteomes" id="UP000250086"/>
    </source>
</evidence>
<evidence type="ECO:0000259" key="4">
    <source>
        <dbReference type="Pfam" id="PF00465"/>
    </source>
</evidence>
<dbReference type="PANTHER" id="PTHR43633:SF1">
    <property type="entry name" value="ALCOHOL DEHYDROGENASE YQHD"/>
    <property type="match status" value="1"/>
</dbReference>
<keyword evidence="3 6" id="KW-0560">Oxidoreductase</keyword>
<keyword evidence="7" id="KW-1185">Reference proteome</keyword>
<dbReference type="Gene3D" id="3.40.50.1970">
    <property type="match status" value="1"/>
</dbReference>
<evidence type="ECO:0000256" key="1">
    <source>
        <dbReference type="ARBA" id="ARBA00001962"/>
    </source>
</evidence>
<reference evidence="6 7" key="1">
    <citation type="submission" date="2018-06" db="EMBL/GenBank/DDBJ databases">
        <authorList>
            <consortium name="Pathogen Informatics"/>
            <person name="Doyle S."/>
        </authorList>
    </citation>
    <scope>NUCLEOTIDE SEQUENCE [LARGE SCALE GENOMIC DNA]</scope>
    <source>
        <strain evidence="6 7">NCTC13093</strain>
    </source>
</reference>
<dbReference type="EC" id="1.1.1.-" evidence="6"/>
<dbReference type="GO" id="GO:0046872">
    <property type="term" value="F:metal ion binding"/>
    <property type="evidence" value="ECO:0007669"/>
    <property type="project" value="InterPro"/>
</dbReference>
<dbReference type="CDD" id="cd08187">
    <property type="entry name" value="BDH"/>
    <property type="match status" value="1"/>
</dbReference>
<comment type="similarity">
    <text evidence="2">Belongs to the iron-containing alcohol dehydrogenase family.</text>
</comment>
<name>A0A2X0WIM9_9GAMM</name>
<dbReference type="InterPro" id="IPR001670">
    <property type="entry name" value="ADH_Fe/GldA"/>
</dbReference>